<feature type="transmembrane region" description="Helical" evidence="1">
    <location>
        <begin position="440"/>
        <end position="463"/>
    </location>
</feature>
<feature type="transmembrane region" description="Helical" evidence="1">
    <location>
        <begin position="149"/>
        <end position="171"/>
    </location>
</feature>
<accession>A0A7Z1AUN0</accession>
<keyword evidence="1" id="KW-0812">Transmembrane</keyword>
<dbReference type="Pfam" id="PF20176">
    <property type="entry name" value="DUF6541"/>
    <property type="match status" value="1"/>
</dbReference>
<feature type="transmembrane region" description="Helical" evidence="1">
    <location>
        <begin position="209"/>
        <end position="229"/>
    </location>
</feature>
<proteinExistence type="predicted"/>
<protein>
    <submittedName>
        <fullName evidence="2">Uncharacterized protein</fullName>
    </submittedName>
</protein>
<feature type="transmembrane region" description="Helical" evidence="1">
    <location>
        <begin position="407"/>
        <end position="428"/>
    </location>
</feature>
<keyword evidence="3" id="KW-1185">Reference proteome</keyword>
<organism evidence="2 3">
    <name type="scientific">Actinophytocola xinjiangensis</name>
    <dbReference type="NCBI Taxonomy" id="485602"/>
    <lineage>
        <taxon>Bacteria</taxon>
        <taxon>Bacillati</taxon>
        <taxon>Actinomycetota</taxon>
        <taxon>Actinomycetes</taxon>
        <taxon>Pseudonocardiales</taxon>
        <taxon>Pseudonocardiaceae</taxon>
    </lineage>
</organism>
<feature type="transmembrane region" description="Helical" evidence="1">
    <location>
        <begin position="368"/>
        <end position="387"/>
    </location>
</feature>
<dbReference type="InterPro" id="IPR046671">
    <property type="entry name" value="DUF6541"/>
</dbReference>
<keyword evidence="1" id="KW-1133">Transmembrane helix</keyword>
<evidence type="ECO:0000313" key="2">
    <source>
        <dbReference type="EMBL" id="OLF04715.1"/>
    </source>
</evidence>
<feature type="transmembrane region" description="Helical" evidence="1">
    <location>
        <begin position="20"/>
        <end position="41"/>
    </location>
</feature>
<feature type="transmembrane region" description="Helical" evidence="1">
    <location>
        <begin position="180"/>
        <end position="197"/>
    </location>
</feature>
<reference evidence="2 3" key="1">
    <citation type="submission" date="2016-12" db="EMBL/GenBank/DDBJ databases">
        <title>The draft genome sequence of Actinophytocola xinjiangensis.</title>
        <authorList>
            <person name="Wang W."/>
            <person name="Yuan L."/>
        </authorList>
    </citation>
    <scope>NUCLEOTIDE SEQUENCE [LARGE SCALE GENOMIC DNA]</scope>
    <source>
        <strain evidence="2 3">CGMCC 4.4663</strain>
    </source>
</reference>
<feature type="transmembrane region" description="Helical" evidence="1">
    <location>
        <begin position="259"/>
        <end position="278"/>
    </location>
</feature>
<feature type="transmembrane region" description="Helical" evidence="1">
    <location>
        <begin position="344"/>
        <end position="361"/>
    </location>
</feature>
<dbReference type="AlphaFoldDB" id="A0A7Z1AUN0"/>
<dbReference type="EMBL" id="MSIF01000039">
    <property type="protein sequence ID" value="OLF04715.1"/>
    <property type="molecule type" value="Genomic_DNA"/>
</dbReference>
<dbReference type="Proteomes" id="UP000185696">
    <property type="component" value="Unassembled WGS sequence"/>
</dbReference>
<feature type="transmembrane region" description="Helical" evidence="1">
    <location>
        <begin position="61"/>
        <end position="82"/>
    </location>
</feature>
<keyword evidence="1" id="KW-0472">Membrane</keyword>
<comment type="caution">
    <text evidence="2">The sequence shown here is derived from an EMBL/GenBank/DDBJ whole genome shotgun (WGS) entry which is preliminary data.</text>
</comment>
<gene>
    <name evidence="2" type="ORF">BLA60_39530</name>
</gene>
<sequence>MIGVGLVGATAVGAEMFGVGWSVTVVLVVWGVAVLVVGLAAYRWRERAFFAAGADPRGVTVAAFAGLVPVAGLGALTIMAAMGSPDMLSHRFDTPFHYNALAYIRDTHQASSLTLSSLGNPDLPAAFYPAAWHDLGSLVMRTTGADIPVTANMLVAVIAVVVWPVSCLLLVRQIFGRNRAALVVAGVVSVAFPAFPWDLLGWGVLWPNLLGLAIAPAALAVVVTLTGWARDDAIGVPRAWLLLFVAIGAAGLAHPNVLFSLVVLAVFFVAAALVRRGVRLRGQGRTWRGVAEIAGFLAVLLLAWWWAATTPALETARTWGWKAFQTPANATGEVLLNATNQHEALWVLSAVVILGAVAAHRRYPTLRLIVLGHLATGFLYVLAAGIARPDTQKFIGYWYNDSHRLAAMLPITGVPLAVGGLLVLATFLADKAAALPRPRALSTTTASVGLVLVLLGATGQLYAQDRTDRVGVTYPRFPQDQLVTDQMRAFFDRVAERVPPDAVVAGNPFDGSVLLWALADRTVLYPHFLNSLSDDQAYLAAHLDRVATDPRVCGAARELGVDYLLIGKPTDRSGPRTYSGIDAVADAELTPGLELVDSAGQSRLYRLAACDSASPSASYALPPRP</sequence>
<name>A0A7Z1AUN0_9PSEU</name>
<feature type="transmembrane region" description="Helical" evidence="1">
    <location>
        <begin position="290"/>
        <end position="307"/>
    </location>
</feature>
<evidence type="ECO:0000256" key="1">
    <source>
        <dbReference type="SAM" id="Phobius"/>
    </source>
</evidence>
<feature type="transmembrane region" description="Helical" evidence="1">
    <location>
        <begin position="236"/>
        <end position="253"/>
    </location>
</feature>
<evidence type="ECO:0000313" key="3">
    <source>
        <dbReference type="Proteomes" id="UP000185696"/>
    </source>
</evidence>